<dbReference type="Gene3D" id="1.10.420.10">
    <property type="entry name" value="Peroxidase, domain 2"/>
    <property type="match status" value="1"/>
</dbReference>
<feature type="disulfide bond" evidence="16">
    <location>
        <begin position="31"/>
        <end position="103"/>
    </location>
</feature>
<feature type="disulfide bond" evidence="16">
    <location>
        <begin position="64"/>
        <end position="69"/>
    </location>
</feature>
<dbReference type="Pfam" id="PF00141">
    <property type="entry name" value="peroxidase"/>
    <property type="match status" value="1"/>
</dbReference>
<comment type="cofactor">
    <cofactor evidence="14 17">
        <name>heme b</name>
        <dbReference type="ChEBI" id="CHEBI:60344"/>
    </cofactor>
    <text evidence="14 17">Binds 1 heme b (iron(II)-protoporphyrin IX) group per subunit.</text>
</comment>
<dbReference type="CDD" id="cd00693">
    <property type="entry name" value="secretory_peroxidase"/>
    <property type="match status" value="1"/>
</dbReference>
<keyword evidence="11" id="KW-0325">Glycoprotein</keyword>
<evidence type="ECO:0000256" key="13">
    <source>
        <dbReference type="PIRSR" id="PIRSR600823-2"/>
    </source>
</evidence>
<feature type="domain" description="Plant heme peroxidase family profile" evidence="18">
    <location>
        <begin position="21"/>
        <end position="309"/>
    </location>
</feature>
<comment type="similarity">
    <text evidence="2">Belongs to the peroxidase family. Ascorbate peroxidase subfamily.</text>
</comment>
<dbReference type="PRINTS" id="PR00461">
    <property type="entry name" value="PLPEROXIDASE"/>
</dbReference>
<keyword evidence="9 14" id="KW-0408">Iron</keyword>
<comment type="subcellular location">
    <subcellularLocation>
        <location evidence="17">Secreted</location>
    </subcellularLocation>
</comment>
<dbReference type="GO" id="GO:0140825">
    <property type="term" value="F:lactoperoxidase activity"/>
    <property type="evidence" value="ECO:0007669"/>
    <property type="project" value="UniProtKB-EC"/>
</dbReference>
<keyword evidence="7 14" id="KW-0106">Calcium</keyword>
<dbReference type="GO" id="GO:0005576">
    <property type="term" value="C:extracellular region"/>
    <property type="evidence" value="ECO:0007669"/>
    <property type="project" value="UniProtKB-SubCell"/>
</dbReference>
<dbReference type="GO" id="GO:0020037">
    <property type="term" value="F:heme binding"/>
    <property type="evidence" value="ECO:0007669"/>
    <property type="project" value="UniProtKB-UniRule"/>
</dbReference>
<evidence type="ECO:0000313" key="19">
    <source>
        <dbReference type="EMBL" id="KAF8399718.1"/>
    </source>
</evidence>
<accession>A0A835DDS9</accession>
<proteinExistence type="inferred from homology"/>
<evidence type="ECO:0000313" key="20">
    <source>
        <dbReference type="Proteomes" id="UP000655225"/>
    </source>
</evidence>
<evidence type="ECO:0000256" key="15">
    <source>
        <dbReference type="PIRSR" id="PIRSR600823-4"/>
    </source>
</evidence>
<feature type="binding site" description="axial binding residue" evidence="14">
    <location>
        <position position="182"/>
    </location>
    <ligand>
        <name>heme b</name>
        <dbReference type="ChEBI" id="CHEBI:60344"/>
    </ligand>
    <ligandPart>
        <name>Fe</name>
        <dbReference type="ChEBI" id="CHEBI:18248"/>
    </ligandPart>
</feature>
<evidence type="ECO:0000256" key="1">
    <source>
        <dbReference type="ARBA" id="ARBA00000189"/>
    </source>
</evidence>
<name>A0A835DDS9_TETSI</name>
<dbReference type="FunFam" id="1.10.420.10:FF:000006">
    <property type="entry name" value="Peroxidase"/>
    <property type="match status" value="1"/>
</dbReference>
<feature type="signal peptide" evidence="17">
    <location>
        <begin position="1"/>
        <end position="20"/>
    </location>
</feature>
<feature type="active site" description="Proton acceptor" evidence="12">
    <location>
        <position position="62"/>
    </location>
</feature>
<feature type="binding site" evidence="14">
    <location>
        <position position="66"/>
    </location>
    <ligand>
        <name>Ca(2+)</name>
        <dbReference type="ChEBI" id="CHEBI:29108"/>
        <label>1</label>
    </ligand>
</feature>
<feature type="binding site" evidence="14">
    <location>
        <position position="183"/>
    </location>
    <ligand>
        <name>Ca(2+)</name>
        <dbReference type="ChEBI" id="CHEBI:29108"/>
        <label>2</label>
    </ligand>
</feature>
<gene>
    <name evidence="19" type="ORF">HHK36_015588</name>
</gene>
<feature type="disulfide bond" evidence="16">
    <location>
        <begin position="110"/>
        <end position="305"/>
    </location>
</feature>
<reference evidence="19 20" key="1">
    <citation type="submission" date="2020-04" db="EMBL/GenBank/DDBJ databases">
        <title>Plant Genome Project.</title>
        <authorList>
            <person name="Zhang R.-G."/>
        </authorList>
    </citation>
    <scope>NUCLEOTIDE SEQUENCE [LARGE SCALE GENOMIC DNA]</scope>
    <source>
        <strain evidence="19">YNK0</strain>
        <tissue evidence="19">Leaf</tissue>
    </source>
</reference>
<feature type="site" description="Transition state stabilizer" evidence="15">
    <location>
        <position position="58"/>
    </location>
</feature>
<feature type="binding site" evidence="14">
    <location>
        <position position="229"/>
    </location>
    <ligand>
        <name>Ca(2+)</name>
        <dbReference type="ChEBI" id="CHEBI:29108"/>
        <label>2</label>
    </ligand>
</feature>
<feature type="binding site" evidence="14">
    <location>
        <position position="68"/>
    </location>
    <ligand>
        <name>Ca(2+)</name>
        <dbReference type="ChEBI" id="CHEBI:29108"/>
        <label>1</label>
    </ligand>
</feature>
<evidence type="ECO:0000256" key="6">
    <source>
        <dbReference type="ARBA" id="ARBA00022723"/>
    </source>
</evidence>
<comment type="caution">
    <text evidence="19">The sequence shown here is derived from an EMBL/GenBank/DDBJ whole genome shotgun (WGS) entry which is preliminary data.</text>
</comment>
<keyword evidence="10 16" id="KW-1015">Disulfide bond</keyword>
<dbReference type="InterPro" id="IPR019793">
    <property type="entry name" value="Peroxidases_heam-ligand_BS"/>
</dbReference>
<dbReference type="GO" id="GO:0042744">
    <property type="term" value="P:hydrogen peroxide catabolic process"/>
    <property type="evidence" value="ECO:0007669"/>
    <property type="project" value="UniProtKB-KW"/>
</dbReference>
<keyword evidence="6 14" id="KW-0479">Metal-binding</keyword>
<keyword evidence="17" id="KW-0732">Signal</keyword>
<dbReference type="InterPro" id="IPR033905">
    <property type="entry name" value="Secretory_peroxidase"/>
</dbReference>
<dbReference type="PROSITE" id="PS00435">
    <property type="entry name" value="PEROXIDASE_1"/>
    <property type="match status" value="1"/>
</dbReference>
<evidence type="ECO:0000256" key="2">
    <source>
        <dbReference type="ARBA" id="ARBA00006873"/>
    </source>
</evidence>
<evidence type="ECO:0000256" key="9">
    <source>
        <dbReference type="ARBA" id="ARBA00023004"/>
    </source>
</evidence>
<feature type="chain" id="PRO_5033101688" description="Peroxidase" evidence="17">
    <location>
        <begin position="21"/>
        <end position="309"/>
    </location>
</feature>
<dbReference type="GO" id="GO:0006979">
    <property type="term" value="P:response to oxidative stress"/>
    <property type="evidence" value="ECO:0007669"/>
    <property type="project" value="UniProtKB-UniRule"/>
</dbReference>
<feature type="binding site" evidence="14">
    <location>
        <position position="237"/>
    </location>
    <ligand>
        <name>Ca(2+)</name>
        <dbReference type="ChEBI" id="CHEBI:29108"/>
        <label>2</label>
    </ligand>
</feature>
<dbReference type="Proteomes" id="UP000655225">
    <property type="component" value="Unassembled WGS sequence"/>
</dbReference>
<evidence type="ECO:0000256" key="3">
    <source>
        <dbReference type="ARBA" id="ARBA00012313"/>
    </source>
</evidence>
<feature type="binding site" evidence="14">
    <location>
        <position position="63"/>
    </location>
    <ligand>
        <name>Ca(2+)</name>
        <dbReference type="ChEBI" id="CHEBI:29108"/>
        <label>1</label>
    </ligand>
</feature>
<evidence type="ECO:0000256" key="4">
    <source>
        <dbReference type="ARBA" id="ARBA00022559"/>
    </source>
</evidence>
<protein>
    <recommendedName>
        <fullName evidence="3 17">Peroxidase</fullName>
        <ecNumber evidence="3 17">1.11.1.7</ecNumber>
    </recommendedName>
</protein>
<dbReference type="InterPro" id="IPR010255">
    <property type="entry name" value="Haem_peroxidase_sf"/>
</dbReference>
<comment type="function">
    <text evidence="17">Removal of H(2)O(2), oxidation of toxic reductants, biosynthesis and degradation of lignin, suberization, auxin catabolism, response to environmental stresses such as wounding, pathogen attack and oxidative stress.</text>
</comment>
<dbReference type="PRINTS" id="PR00458">
    <property type="entry name" value="PEROXIDASE"/>
</dbReference>
<evidence type="ECO:0000256" key="16">
    <source>
        <dbReference type="PIRSR" id="PIRSR600823-5"/>
    </source>
</evidence>
<dbReference type="SUPFAM" id="SSF48113">
    <property type="entry name" value="Heme-dependent peroxidases"/>
    <property type="match status" value="1"/>
</dbReference>
<keyword evidence="17" id="KW-0376">Hydrogen peroxide</keyword>
<evidence type="ECO:0000259" key="18">
    <source>
        <dbReference type="PROSITE" id="PS50873"/>
    </source>
</evidence>
<comment type="similarity">
    <text evidence="17">Belongs to the peroxidase family. Classical plant (class III) peroxidase subfamily.</text>
</comment>
<evidence type="ECO:0000256" key="10">
    <source>
        <dbReference type="ARBA" id="ARBA00023157"/>
    </source>
</evidence>
<keyword evidence="4 17" id="KW-0575">Peroxidase</keyword>
<evidence type="ECO:0000256" key="7">
    <source>
        <dbReference type="ARBA" id="ARBA00022837"/>
    </source>
</evidence>
<evidence type="ECO:0000256" key="8">
    <source>
        <dbReference type="ARBA" id="ARBA00023002"/>
    </source>
</evidence>
<dbReference type="OrthoDB" id="2113341at2759"/>
<evidence type="ECO:0000256" key="14">
    <source>
        <dbReference type="PIRSR" id="PIRSR600823-3"/>
    </source>
</evidence>
<sequence length="309" mass="33624">MASLGLLIILIITFASPVSAHLSVSFYANTCPSVFNIVRSAMRAAIIREPGMGTSLLRLFYHDCFVNGCDGGILLEESTPANQNSPRVFEVIEHIKSQVDRACGHGVVSCADLFAIATRDSVTELGGPYYSVPLGRRDGRTPNLDVAHYNLPTPSENLDSIIAKFSRKGFSAREMVALSGAHTVGKSSCVHFRDRIYNESNIDAAFAAYRRATCPRATGTGDNNLAPLDPLSPYRFDNRYFRTLMNRRGLLHSDQVLFSGGSTDSIVTAYRNNPTTFSTDFANAMVKLGNLSPLTGSQGEIRTICGRVN</sequence>
<dbReference type="InterPro" id="IPR000823">
    <property type="entry name" value="Peroxidase_pln"/>
</dbReference>
<keyword evidence="5 17" id="KW-0349">Heme</keyword>
<evidence type="ECO:0000256" key="17">
    <source>
        <dbReference type="RuleBase" id="RU362060"/>
    </source>
</evidence>
<dbReference type="PANTHER" id="PTHR31388:SF24">
    <property type="entry name" value="PEROXIDASE 52"/>
    <property type="match status" value="1"/>
</dbReference>
<dbReference type="Gene3D" id="1.10.520.10">
    <property type="match status" value="1"/>
</dbReference>
<dbReference type="PROSITE" id="PS50873">
    <property type="entry name" value="PEROXIDASE_4"/>
    <property type="match status" value="1"/>
</dbReference>
<dbReference type="OMA" id="RHRIYNE"/>
<feature type="binding site" evidence="14">
    <location>
        <position position="70"/>
    </location>
    <ligand>
        <name>Ca(2+)</name>
        <dbReference type="ChEBI" id="CHEBI:29108"/>
        <label>1</label>
    </ligand>
</feature>
<organism evidence="19 20">
    <name type="scientific">Tetracentron sinense</name>
    <name type="common">Spur-leaf</name>
    <dbReference type="NCBI Taxonomy" id="13715"/>
    <lineage>
        <taxon>Eukaryota</taxon>
        <taxon>Viridiplantae</taxon>
        <taxon>Streptophyta</taxon>
        <taxon>Embryophyta</taxon>
        <taxon>Tracheophyta</taxon>
        <taxon>Spermatophyta</taxon>
        <taxon>Magnoliopsida</taxon>
        <taxon>Trochodendrales</taxon>
        <taxon>Trochodendraceae</taxon>
        <taxon>Tetracentron</taxon>
    </lineage>
</organism>
<comment type="catalytic activity">
    <reaction evidence="1 17">
        <text>2 a phenolic donor + H2O2 = 2 a phenolic radical donor + 2 H2O</text>
        <dbReference type="Rhea" id="RHEA:56136"/>
        <dbReference type="ChEBI" id="CHEBI:15377"/>
        <dbReference type="ChEBI" id="CHEBI:16240"/>
        <dbReference type="ChEBI" id="CHEBI:139520"/>
        <dbReference type="ChEBI" id="CHEBI:139521"/>
        <dbReference type="EC" id="1.11.1.7"/>
    </reaction>
</comment>
<dbReference type="GO" id="GO:0046872">
    <property type="term" value="F:metal ion binding"/>
    <property type="evidence" value="ECO:0007669"/>
    <property type="project" value="UniProtKB-UniRule"/>
</dbReference>
<evidence type="ECO:0000256" key="12">
    <source>
        <dbReference type="PIRSR" id="PIRSR600823-1"/>
    </source>
</evidence>
<feature type="disulfide bond" evidence="16">
    <location>
        <begin position="189"/>
        <end position="214"/>
    </location>
</feature>
<feature type="binding site" evidence="13">
    <location>
        <position position="152"/>
    </location>
    <ligand>
        <name>substrate</name>
    </ligand>
</feature>
<keyword evidence="20" id="KW-1185">Reference proteome</keyword>
<evidence type="ECO:0000256" key="11">
    <source>
        <dbReference type="ARBA" id="ARBA00023180"/>
    </source>
</evidence>
<dbReference type="EC" id="1.11.1.7" evidence="3 17"/>
<evidence type="ECO:0000256" key="5">
    <source>
        <dbReference type="ARBA" id="ARBA00022617"/>
    </source>
</evidence>
<dbReference type="PANTHER" id="PTHR31388">
    <property type="entry name" value="PEROXIDASE 72-RELATED"/>
    <property type="match status" value="1"/>
</dbReference>
<keyword evidence="17" id="KW-0964">Secreted</keyword>
<dbReference type="InterPro" id="IPR002016">
    <property type="entry name" value="Haem_peroxidase"/>
</dbReference>
<dbReference type="AlphaFoldDB" id="A0A835DDS9"/>
<comment type="cofactor">
    <cofactor evidence="14 17">
        <name>Ca(2+)</name>
        <dbReference type="ChEBI" id="CHEBI:29108"/>
    </cofactor>
    <text evidence="14 17">Binds 2 calcium ions per subunit.</text>
</comment>
<dbReference type="EMBL" id="JABCRI010000010">
    <property type="protein sequence ID" value="KAF8399718.1"/>
    <property type="molecule type" value="Genomic_DNA"/>
</dbReference>
<keyword evidence="8 17" id="KW-0560">Oxidoreductase</keyword>